<dbReference type="SUPFAM" id="SSF100950">
    <property type="entry name" value="NagB/RpiA/CoA transferase-like"/>
    <property type="match status" value="1"/>
</dbReference>
<dbReference type="AlphaFoldDB" id="A0A0J1FLH8"/>
<organism evidence="7 8">
    <name type="scientific">Desulfosporosinus acididurans</name>
    <dbReference type="NCBI Taxonomy" id="476652"/>
    <lineage>
        <taxon>Bacteria</taxon>
        <taxon>Bacillati</taxon>
        <taxon>Bacillota</taxon>
        <taxon>Clostridia</taxon>
        <taxon>Eubacteriales</taxon>
        <taxon>Desulfitobacteriaceae</taxon>
        <taxon>Desulfosporosinus</taxon>
    </lineage>
</organism>
<dbReference type="InterPro" id="IPR024185">
    <property type="entry name" value="FTHF_cligase-like_sf"/>
</dbReference>
<keyword evidence="8" id="KW-1185">Reference proteome</keyword>
<keyword evidence="1" id="KW-0004">4Fe-4S</keyword>
<evidence type="ECO:0000259" key="5">
    <source>
        <dbReference type="Pfam" id="PF02589"/>
    </source>
</evidence>
<dbReference type="PANTHER" id="PTHR47153:SF2">
    <property type="entry name" value="LACTATE UTILIZATION PROTEIN B"/>
    <property type="match status" value="1"/>
</dbReference>
<dbReference type="GO" id="GO:0006089">
    <property type="term" value="P:lactate metabolic process"/>
    <property type="evidence" value="ECO:0007669"/>
    <property type="project" value="InterPro"/>
</dbReference>
<dbReference type="SUPFAM" id="SSF46548">
    <property type="entry name" value="alpha-helical ferredoxin"/>
    <property type="match status" value="1"/>
</dbReference>
<feature type="domain" description="LUD" evidence="5">
    <location>
        <begin position="50"/>
        <end position="261"/>
    </location>
</feature>
<proteinExistence type="predicted"/>
<dbReference type="EMBL" id="LDZY01000025">
    <property type="protein sequence ID" value="KLU63793.1"/>
    <property type="molecule type" value="Genomic_DNA"/>
</dbReference>
<dbReference type="InterPro" id="IPR004452">
    <property type="entry name" value="LutB/LldF"/>
</dbReference>
<name>A0A0J1FLH8_9FIRM</name>
<keyword evidence="4" id="KW-0411">Iron-sulfur</keyword>
<protein>
    <submittedName>
        <fullName evidence="7">Lactate utilization protein B</fullName>
    </submittedName>
</protein>
<feature type="domain" description="4Fe-4S ferredoxin-type" evidence="6">
    <location>
        <begin position="276"/>
        <end position="340"/>
    </location>
</feature>
<evidence type="ECO:0000259" key="6">
    <source>
        <dbReference type="Pfam" id="PF13183"/>
    </source>
</evidence>
<reference evidence="7 8" key="1">
    <citation type="submission" date="2015-06" db="EMBL/GenBank/DDBJ databases">
        <title>Draft genome of the moderately acidophilic sulfate reducer Candidatus Desulfosporosinus acididurans strain M1.</title>
        <authorList>
            <person name="Poehlein A."/>
            <person name="Petzsch P."/>
            <person name="Johnson B.D."/>
            <person name="Schloemann M."/>
            <person name="Daniel R."/>
            <person name="Muehling M."/>
        </authorList>
    </citation>
    <scope>NUCLEOTIDE SEQUENCE [LARGE SCALE GENOMIC DNA]</scope>
    <source>
        <strain evidence="7 8">M1</strain>
    </source>
</reference>
<dbReference type="PANTHER" id="PTHR47153">
    <property type="entry name" value="LACTATE UTILIZATION PROTEIN B"/>
    <property type="match status" value="1"/>
</dbReference>
<dbReference type="GO" id="GO:0051539">
    <property type="term" value="F:4 iron, 4 sulfur cluster binding"/>
    <property type="evidence" value="ECO:0007669"/>
    <property type="project" value="UniProtKB-KW"/>
</dbReference>
<dbReference type="GO" id="GO:0046872">
    <property type="term" value="F:metal ion binding"/>
    <property type="evidence" value="ECO:0007669"/>
    <property type="project" value="UniProtKB-KW"/>
</dbReference>
<evidence type="ECO:0000256" key="4">
    <source>
        <dbReference type="ARBA" id="ARBA00023014"/>
    </source>
</evidence>
<dbReference type="InterPro" id="IPR037171">
    <property type="entry name" value="NagB/RpiA_transferase-like"/>
</dbReference>
<sequence>MSEAKTLVKAQRILNHIDSNRKSLIQKYPRLASQVNEIKSEVAKNFKEHVEKAISSLENKGCHVIVAADSANAQQQVLKILAGSRQVAISKNPIFSEIGLRDFLKANGVEVKNTDLGERLVGTAIDVHPWIATLNKEITDQAMVVQVKDEIKRTVANLEYGITGAEAIVEQNGTITLLESEGNVRFTSNLPYNHIVVAGMDKIVPTLEDALTVCRTMSIYGLGKDMLSYISFINGPSRTADIEFKMVQGMHGPKEVYVILIDNGRLAAAEGGKGDLLKCLHCGSCLVNCPKYLTEGLEWGYRYTGKRMKVLTAFLEGVHTTETTDCGDCRKCNELCPVGIQV</sequence>
<dbReference type="PROSITE" id="PS00198">
    <property type="entry name" value="4FE4S_FER_1"/>
    <property type="match status" value="2"/>
</dbReference>
<evidence type="ECO:0000256" key="3">
    <source>
        <dbReference type="ARBA" id="ARBA00023004"/>
    </source>
</evidence>
<dbReference type="RefSeq" id="WP_047812050.1">
    <property type="nucleotide sequence ID" value="NZ_LDZY01000025.1"/>
</dbReference>
<dbReference type="Gene3D" id="3.30.70.20">
    <property type="match status" value="1"/>
</dbReference>
<keyword evidence="2" id="KW-0479">Metal-binding</keyword>
<accession>A0A0J1FLH8</accession>
<dbReference type="InterPro" id="IPR017900">
    <property type="entry name" value="4Fe4S_Fe_S_CS"/>
</dbReference>
<evidence type="ECO:0000313" key="8">
    <source>
        <dbReference type="Proteomes" id="UP000036356"/>
    </source>
</evidence>
<gene>
    <name evidence="7" type="primary">lutB_3</name>
    <name evidence="7" type="ORF">DEAC_c42850</name>
</gene>
<dbReference type="Proteomes" id="UP000036356">
    <property type="component" value="Unassembled WGS sequence"/>
</dbReference>
<dbReference type="Pfam" id="PF02589">
    <property type="entry name" value="LUD_dom"/>
    <property type="match status" value="1"/>
</dbReference>
<dbReference type="Gene3D" id="3.40.50.10420">
    <property type="entry name" value="NagB/RpiA/CoA transferase-like"/>
    <property type="match status" value="1"/>
</dbReference>
<dbReference type="InterPro" id="IPR017896">
    <property type="entry name" value="4Fe4S_Fe-S-bd"/>
</dbReference>
<evidence type="ECO:0000256" key="1">
    <source>
        <dbReference type="ARBA" id="ARBA00022485"/>
    </source>
</evidence>
<keyword evidence="3" id="KW-0408">Iron</keyword>
<evidence type="ECO:0000256" key="2">
    <source>
        <dbReference type="ARBA" id="ARBA00022723"/>
    </source>
</evidence>
<dbReference type="InterPro" id="IPR003741">
    <property type="entry name" value="LUD_dom"/>
</dbReference>
<comment type="caution">
    <text evidence="7">The sequence shown here is derived from an EMBL/GenBank/DDBJ whole genome shotgun (WGS) entry which is preliminary data.</text>
</comment>
<dbReference type="STRING" id="476652.DEAC_c42850"/>
<dbReference type="PATRIC" id="fig|476652.3.peg.4538"/>
<evidence type="ECO:0000313" key="7">
    <source>
        <dbReference type="EMBL" id="KLU63793.1"/>
    </source>
</evidence>
<dbReference type="Pfam" id="PF13183">
    <property type="entry name" value="Fer4_8"/>
    <property type="match status" value="1"/>
</dbReference>